<sequence length="1058" mass="123000">MENNILFTAIQKACSLNPIQVKEAEAKIQELEIHPGYCINLLSIISNYSLNTNLRFMASSCLKNAIDKYWRKTAPNSIKEEERQMLKNQFLQYLNEPELKLARQMSVILGKIARFELPHQWPDLITKLIQILQESSVLSPEPVSSKPALSTLLSLAPNNQNSSDSINSQQSIIHNRSLMALHQIIKSLASKRLVNDRKIFEELALNIINLLFELAFYYIQKCLNDALGEMESYEENFLKNQLQEHSFYLDQAIICLKILHKLVLNGFKDNVENIALAQLMLNLIQSFEKILVKYNRLVKSDETRLRDYFKEKYEYIIVLYIEILNDYHETYPFNFIQTSMQDCFNLILQVCFTANGKALSFPKLIIQLMNFMKSLIMCDKYKQRLVKLDDPLVQQKQQKAIEIKQHFLTRENLQQILGILFNEYLLMTDEELESWRETPEEFINEDGTATDAWKYNYRACAETLFQAFVHEYHDLVVPIVVELLEMYSKIKPVDNAEKIYNENCLINQNLNQNGPFDPTQLDKSQINRYILLKDASYNCGSIAAWELVSAIDFDVWFSQALLPELKGTNGNPPCHVLIKRRILILLSNWVNIKLAPENRPPVYEIICELLQGNQDLVIRLQACLTLKSVMDDVHFEKEPYLPFLNFHFGLLCQLLKEVEECDTKIKVLSVLSFLVERVDIHIRPFCNQLADYLPFLWQESADYNMLRCSIVTAFHHIVKSFGAQSVNYHPFLIPVIHYSTDSTNPASVYLLEDGLELWNITVQNSLQMSPDMLNLFSNIKPLLDRDCDIWKLCLDIIDSYVVLDGRQLFQFYGEFLMQKCCDLLNETIKIDALLRLMRTVGQMFEVPADNVQIRLFEPFIMKAIDLSLNTEVYPMIMAICLSMLAKPVFDEGQQFIKIIESCAQLRNQTPEKLLGDLLDSWIDKIDMIVHPERRKLTALALMSLFRFNSNVIYERFGAIINVCVTVMLEILKDDNGVKYDYLIVARDVENDDEEVDTEHEKRKRRIRLIDPVYSLSLKDFCLERLRECESKIGVEQFQQLMSSIEPSVLQKLNELISP</sequence>
<dbReference type="InterPro" id="IPR001494">
    <property type="entry name" value="Importin-beta_N"/>
</dbReference>
<protein>
    <recommendedName>
        <fullName evidence="5">Importin N-terminal domain-containing protein</fullName>
    </recommendedName>
</protein>
<dbReference type="InterPro" id="IPR058669">
    <property type="entry name" value="TPR_IPO7/11-like"/>
</dbReference>
<dbReference type="Proteomes" id="UP000663879">
    <property type="component" value="Unassembled WGS sequence"/>
</dbReference>
<reference evidence="6" key="1">
    <citation type="submission" date="2021-02" db="EMBL/GenBank/DDBJ databases">
        <authorList>
            <person name="Nowell W R."/>
        </authorList>
    </citation>
    <scope>NUCLEOTIDE SEQUENCE</scope>
    <source>
        <strain evidence="6">Ploen Becks lab</strain>
    </source>
</reference>
<accession>A0A813PMC4</accession>
<evidence type="ECO:0000256" key="4">
    <source>
        <dbReference type="ARBA" id="ARBA00023242"/>
    </source>
</evidence>
<dbReference type="OrthoDB" id="361693at2759"/>
<dbReference type="EMBL" id="CAJNOC010000393">
    <property type="protein sequence ID" value="CAF0754966.1"/>
    <property type="molecule type" value="Genomic_DNA"/>
</dbReference>
<evidence type="ECO:0000256" key="3">
    <source>
        <dbReference type="ARBA" id="ARBA00022448"/>
    </source>
</evidence>
<keyword evidence="4" id="KW-0539">Nucleus</keyword>
<gene>
    <name evidence="6" type="ORF">OXX778_LOCUS4122</name>
</gene>
<evidence type="ECO:0000256" key="1">
    <source>
        <dbReference type="ARBA" id="ARBA00004123"/>
    </source>
</evidence>
<name>A0A813PMC4_9BILA</name>
<dbReference type="GO" id="GO:0006606">
    <property type="term" value="P:protein import into nucleus"/>
    <property type="evidence" value="ECO:0007669"/>
    <property type="project" value="TreeGrafter"/>
</dbReference>
<evidence type="ECO:0000313" key="6">
    <source>
        <dbReference type="EMBL" id="CAF0754966.1"/>
    </source>
</evidence>
<organism evidence="6 7">
    <name type="scientific">Brachionus calyciflorus</name>
    <dbReference type="NCBI Taxonomy" id="104777"/>
    <lineage>
        <taxon>Eukaryota</taxon>
        <taxon>Metazoa</taxon>
        <taxon>Spiralia</taxon>
        <taxon>Gnathifera</taxon>
        <taxon>Rotifera</taxon>
        <taxon>Eurotatoria</taxon>
        <taxon>Monogononta</taxon>
        <taxon>Pseudotrocha</taxon>
        <taxon>Ploima</taxon>
        <taxon>Brachionidae</taxon>
        <taxon>Brachionus</taxon>
    </lineage>
</organism>
<comment type="similarity">
    <text evidence="2">Belongs to the importin beta family.</text>
</comment>
<dbReference type="GO" id="GO:0005829">
    <property type="term" value="C:cytosol"/>
    <property type="evidence" value="ECO:0007669"/>
    <property type="project" value="TreeGrafter"/>
</dbReference>
<comment type="caution">
    <text evidence="6">The sequence shown here is derived from an EMBL/GenBank/DDBJ whole genome shotgun (WGS) entry which is preliminary data.</text>
</comment>
<evidence type="ECO:0000256" key="2">
    <source>
        <dbReference type="ARBA" id="ARBA00007991"/>
    </source>
</evidence>
<feature type="domain" description="Importin N-terminal" evidence="5">
    <location>
        <begin position="24"/>
        <end position="96"/>
    </location>
</feature>
<evidence type="ECO:0000313" key="7">
    <source>
        <dbReference type="Proteomes" id="UP000663879"/>
    </source>
</evidence>
<evidence type="ECO:0000259" key="5">
    <source>
        <dbReference type="PROSITE" id="PS50166"/>
    </source>
</evidence>
<dbReference type="Pfam" id="PF25758">
    <property type="entry name" value="TPR_IPO11"/>
    <property type="match status" value="1"/>
</dbReference>
<dbReference type="SMART" id="SM00913">
    <property type="entry name" value="IBN_N"/>
    <property type="match status" value="1"/>
</dbReference>
<dbReference type="GO" id="GO:0005635">
    <property type="term" value="C:nuclear envelope"/>
    <property type="evidence" value="ECO:0007669"/>
    <property type="project" value="TreeGrafter"/>
</dbReference>
<dbReference type="InterPro" id="IPR011989">
    <property type="entry name" value="ARM-like"/>
</dbReference>
<dbReference type="InterPro" id="IPR016024">
    <property type="entry name" value="ARM-type_fold"/>
</dbReference>
<proteinExistence type="inferred from homology"/>
<comment type="subcellular location">
    <subcellularLocation>
        <location evidence="1">Nucleus</location>
    </subcellularLocation>
</comment>
<dbReference type="Pfam" id="PF03810">
    <property type="entry name" value="IBN_N"/>
    <property type="match status" value="1"/>
</dbReference>
<dbReference type="PANTHER" id="PTHR10997">
    <property type="entry name" value="IMPORTIN-7, 8, 11"/>
    <property type="match status" value="1"/>
</dbReference>
<dbReference type="Gene3D" id="1.25.10.10">
    <property type="entry name" value="Leucine-rich Repeat Variant"/>
    <property type="match status" value="1"/>
</dbReference>
<dbReference type="SUPFAM" id="SSF48371">
    <property type="entry name" value="ARM repeat"/>
    <property type="match status" value="1"/>
</dbReference>
<dbReference type="PANTHER" id="PTHR10997:SF7">
    <property type="entry name" value="IMPORTIN-11"/>
    <property type="match status" value="1"/>
</dbReference>
<keyword evidence="7" id="KW-1185">Reference proteome</keyword>
<dbReference type="PROSITE" id="PS50166">
    <property type="entry name" value="IMPORTIN_B_NT"/>
    <property type="match status" value="1"/>
</dbReference>
<dbReference type="GO" id="GO:0031267">
    <property type="term" value="F:small GTPase binding"/>
    <property type="evidence" value="ECO:0007669"/>
    <property type="project" value="InterPro"/>
</dbReference>
<dbReference type="AlphaFoldDB" id="A0A813PMC4"/>
<keyword evidence="3" id="KW-0813">Transport</keyword>